<evidence type="ECO:0000256" key="6">
    <source>
        <dbReference type="ARBA" id="ARBA00022723"/>
    </source>
</evidence>
<sequence>MNVLDELLPPGNGRQVFYCQPIGRVAGPAAAELIADGQALPLAGGPGAFMAIKLAVRRLDGTIAARSLRLDAVAGWAAARPDAGPRIIAALERISAPRRAWAGLALPAVMGVVNVTPDSFSDGGDRYDPAAAVDAALAMAAAGAAIVDVGGESTRPGAAPVDETEELRRVLPVVGRLAAAGVRVSIDTRHARVMREALAAGAILVNDVTALAGDPEAPSALGAAGAPAVLMHIQGEPRTMQADPRYRSALHDVYDHLAGRLAALEELGMPADRFAVDPGIGFGKTVAHNLAILRGLSLYLQLGVPLLVGLSRKGFIGRLAGGGAARDRLGGSLAGALWALERGASILRVHDVAETVQAIALWRAMAGDGPAGETPV</sequence>
<dbReference type="PROSITE" id="PS00793">
    <property type="entry name" value="DHPS_2"/>
    <property type="match status" value="1"/>
</dbReference>
<reference evidence="10 11" key="1">
    <citation type="submission" date="2018-11" db="EMBL/GenBank/DDBJ databases">
        <title>Genomic Encyclopedia of Type Strains, Phase IV (KMG-IV): sequencing the most valuable type-strain genomes for metagenomic binning, comparative biology and taxonomic classification.</title>
        <authorList>
            <person name="Goeker M."/>
        </authorList>
    </citation>
    <scope>NUCLEOTIDE SEQUENCE [LARGE SCALE GENOMIC DNA]</scope>
    <source>
        <strain evidence="10 11">DSM 5900</strain>
    </source>
</reference>
<dbReference type="Proteomes" id="UP000278222">
    <property type="component" value="Unassembled WGS sequence"/>
</dbReference>
<keyword evidence="6" id="KW-0479">Metal-binding</keyword>
<keyword evidence="5" id="KW-0808">Transferase</keyword>
<evidence type="ECO:0000313" key="10">
    <source>
        <dbReference type="EMBL" id="ROP91308.1"/>
    </source>
</evidence>
<dbReference type="CDD" id="cd00739">
    <property type="entry name" value="DHPS"/>
    <property type="match status" value="1"/>
</dbReference>
<dbReference type="Pfam" id="PF00809">
    <property type="entry name" value="Pterin_bind"/>
    <property type="match status" value="1"/>
</dbReference>
<dbReference type="RefSeq" id="WP_123691077.1">
    <property type="nucleotide sequence ID" value="NZ_AP019700.1"/>
</dbReference>
<dbReference type="PROSITE" id="PS00792">
    <property type="entry name" value="DHPS_1"/>
    <property type="match status" value="1"/>
</dbReference>
<dbReference type="EMBL" id="RJKX01000014">
    <property type="protein sequence ID" value="ROP91308.1"/>
    <property type="molecule type" value="Genomic_DNA"/>
</dbReference>
<dbReference type="Gene3D" id="3.20.20.20">
    <property type="entry name" value="Dihydropteroate synthase-like"/>
    <property type="match status" value="1"/>
</dbReference>
<evidence type="ECO:0000259" key="9">
    <source>
        <dbReference type="PROSITE" id="PS50972"/>
    </source>
</evidence>
<dbReference type="GO" id="GO:0046656">
    <property type="term" value="P:folic acid biosynthetic process"/>
    <property type="evidence" value="ECO:0007669"/>
    <property type="project" value="UniProtKB-KW"/>
</dbReference>
<organism evidence="10 11">
    <name type="scientific">Stella humosa</name>
    <dbReference type="NCBI Taxonomy" id="94"/>
    <lineage>
        <taxon>Bacteria</taxon>
        <taxon>Pseudomonadati</taxon>
        <taxon>Pseudomonadota</taxon>
        <taxon>Alphaproteobacteria</taxon>
        <taxon>Rhodospirillales</taxon>
        <taxon>Stellaceae</taxon>
        <taxon>Stella</taxon>
    </lineage>
</organism>
<dbReference type="GO" id="GO:0046872">
    <property type="term" value="F:metal ion binding"/>
    <property type="evidence" value="ECO:0007669"/>
    <property type="project" value="UniProtKB-KW"/>
</dbReference>
<comment type="caution">
    <text evidence="10">The sequence shown here is derived from an EMBL/GenBank/DDBJ whole genome shotgun (WGS) entry which is preliminary data.</text>
</comment>
<gene>
    <name evidence="10" type="ORF">EDC65_3174</name>
</gene>
<dbReference type="NCBIfam" id="TIGR01496">
    <property type="entry name" value="DHPS"/>
    <property type="match status" value="1"/>
</dbReference>
<keyword evidence="8" id="KW-0289">Folate biosynthesis</keyword>
<dbReference type="PANTHER" id="PTHR20941:SF1">
    <property type="entry name" value="FOLIC ACID SYNTHESIS PROTEIN FOL1"/>
    <property type="match status" value="1"/>
</dbReference>
<dbReference type="OrthoDB" id="9811744at2"/>
<dbReference type="SUPFAM" id="SSF51717">
    <property type="entry name" value="Dihydropteroate synthetase-like"/>
    <property type="match status" value="1"/>
</dbReference>
<comment type="catalytic activity">
    <reaction evidence="1">
        <text>(7,8-dihydropterin-6-yl)methyl diphosphate + 4-aminobenzoate = 7,8-dihydropteroate + diphosphate</text>
        <dbReference type="Rhea" id="RHEA:19949"/>
        <dbReference type="ChEBI" id="CHEBI:17836"/>
        <dbReference type="ChEBI" id="CHEBI:17839"/>
        <dbReference type="ChEBI" id="CHEBI:33019"/>
        <dbReference type="ChEBI" id="CHEBI:72950"/>
        <dbReference type="EC" id="2.5.1.15"/>
    </reaction>
</comment>
<dbReference type="InterPro" id="IPR000489">
    <property type="entry name" value="Pterin-binding_dom"/>
</dbReference>
<dbReference type="GO" id="GO:0005829">
    <property type="term" value="C:cytosol"/>
    <property type="evidence" value="ECO:0007669"/>
    <property type="project" value="TreeGrafter"/>
</dbReference>
<keyword evidence="11" id="KW-1185">Reference proteome</keyword>
<dbReference type="EC" id="2.5.1.15" evidence="4"/>
<evidence type="ECO:0000256" key="7">
    <source>
        <dbReference type="ARBA" id="ARBA00022842"/>
    </source>
</evidence>
<comment type="pathway">
    <text evidence="3">Cofactor biosynthesis; tetrahydrofolate biosynthesis; 7,8-dihydrofolate from 2-amino-4-hydroxy-6-hydroxymethyl-7,8-dihydropteridine diphosphate and 4-aminobenzoate: step 1/2.</text>
</comment>
<evidence type="ECO:0000256" key="8">
    <source>
        <dbReference type="ARBA" id="ARBA00022909"/>
    </source>
</evidence>
<dbReference type="PROSITE" id="PS50972">
    <property type="entry name" value="PTERIN_BINDING"/>
    <property type="match status" value="1"/>
</dbReference>
<comment type="cofactor">
    <cofactor evidence="2">
        <name>Mg(2+)</name>
        <dbReference type="ChEBI" id="CHEBI:18420"/>
    </cofactor>
</comment>
<dbReference type="GO" id="GO:0004156">
    <property type="term" value="F:dihydropteroate synthase activity"/>
    <property type="evidence" value="ECO:0007669"/>
    <property type="project" value="UniProtKB-EC"/>
</dbReference>
<accession>A0A3N1LKA9</accession>
<dbReference type="AlphaFoldDB" id="A0A3N1LKA9"/>
<dbReference type="InterPro" id="IPR011005">
    <property type="entry name" value="Dihydropteroate_synth-like_sf"/>
</dbReference>
<dbReference type="InterPro" id="IPR006390">
    <property type="entry name" value="DHP_synth_dom"/>
</dbReference>
<dbReference type="GO" id="GO:0046654">
    <property type="term" value="P:tetrahydrofolate biosynthetic process"/>
    <property type="evidence" value="ECO:0007669"/>
    <property type="project" value="TreeGrafter"/>
</dbReference>
<keyword evidence="7" id="KW-0460">Magnesium</keyword>
<evidence type="ECO:0000256" key="5">
    <source>
        <dbReference type="ARBA" id="ARBA00022679"/>
    </source>
</evidence>
<name>A0A3N1LKA9_9PROT</name>
<evidence type="ECO:0000256" key="3">
    <source>
        <dbReference type="ARBA" id="ARBA00004763"/>
    </source>
</evidence>
<evidence type="ECO:0000313" key="11">
    <source>
        <dbReference type="Proteomes" id="UP000278222"/>
    </source>
</evidence>
<proteinExistence type="predicted"/>
<evidence type="ECO:0000256" key="1">
    <source>
        <dbReference type="ARBA" id="ARBA00000012"/>
    </source>
</evidence>
<protein>
    <recommendedName>
        <fullName evidence="4">dihydropteroate synthase</fullName>
        <ecNumber evidence="4">2.5.1.15</ecNumber>
    </recommendedName>
</protein>
<feature type="domain" description="Pterin-binding" evidence="9">
    <location>
        <begin position="107"/>
        <end position="360"/>
    </location>
</feature>
<dbReference type="PANTHER" id="PTHR20941">
    <property type="entry name" value="FOLATE SYNTHESIS PROTEINS"/>
    <property type="match status" value="1"/>
</dbReference>
<dbReference type="InterPro" id="IPR045031">
    <property type="entry name" value="DHP_synth-like"/>
</dbReference>
<evidence type="ECO:0000256" key="2">
    <source>
        <dbReference type="ARBA" id="ARBA00001946"/>
    </source>
</evidence>
<evidence type="ECO:0000256" key="4">
    <source>
        <dbReference type="ARBA" id="ARBA00012458"/>
    </source>
</evidence>